<dbReference type="EMBL" id="JBFXLQ010000011">
    <property type="protein sequence ID" value="KAL2868962.1"/>
    <property type="molecule type" value="Genomic_DNA"/>
</dbReference>
<evidence type="ECO:0000313" key="2">
    <source>
        <dbReference type="Proteomes" id="UP001610432"/>
    </source>
</evidence>
<keyword evidence="2" id="KW-1185">Reference proteome</keyword>
<name>A0ABR4M063_9EURO</name>
<accession>A0ABR4M063</accession>
<protein>
    <submittedName>
        <fullName evidence="1">Uncharacterized protein</fullName>
    </submittedName>
</protein>
<dbReference type="Proteomes" id="UP001610432">
    <property type="component" value="Unassembled WGS sequence"/>
</dbReference>
<organism evidence="1 2">
    <name type="scientific">Aspergillus lucknowensis</name>
    <dbReference type="NCBI Taxonomy" id="176173"/>
    <lineage>
        <taxon>Eukaryota</taxon>
        <taxon>Fungi</taxon>
        <taxon>Dikarya</taxon>
        <taxon>Ascomycota</taxon>
        <taxon>Pezizomycotina</taxon>
        <taxon>Eurotiomycetes</taxon>
        <taxon>Eurotiomycetidae</taxon>
        <taxon>Eurotiales</taxon>
        <taxon>Aspergillaceae</taxon>
        <taxon>Aspergillus</taxon>
        <taxon>Aspergillus subgen. Nidulantes</taxon>
    </lineage>
</organism>
<gene>
    <name evidence="1" type="ORF">BJX67DRAFT_348413</name>
</gene>
<sequence>MTPISIDSMRHWSKLGGVARSGPHFGCLSSKRTASWVAVVNEYYGYEQEMMQINLSLEDRFEVRANKKAVRQEEESVLKFCIECELCAAKAWKLGRGVGLQNSHLLEKGIRCLSLGAVGDFRSCHVVSSLVESFWSNLQGAQLIPTIVLIVTNRSIILPRSLLGANML</sequence>
<evidence type="ECO:0000313" key="1">
    <source>
        <dbReference type="EMBL" id="KAL2868962.1"/>
    </source>
</evidence>
<feature type="non-terminal residue" evidence="1">
    <location>
        <position position="168"/>
    </location>
</feature>
<comment type="caution">
    <text evidence="1">The sequence shown here is derived from an EMBL/GenBank/DDBJ whole genome shotgun (WGS) entry which is preliminary data.</text>
</comment>
<dbReference type="GeneID" id="98143723"/>
<dbReference type="RefSeq" id="XP_070887941.1">
    <property type="nucleotide sequence ID" value="XM_071028651.1"/>
</dbReference>
<proteinExistence type="predicted"/>
<reference evidence="1 2" key="1">
    <citation type="submission" date="2024-07" db="EMBL/GenBank/DDBJ databases">
        <title>Section-level genome sequencing and comparative genomics of Aspergillus sections Usti and Cavernicolus.</title>
        <authorList>
            <consortium name="Lawrence Berkeley National Laboratory"/>
            <person name="Nybo J.L."/>
            <person name="Vesth T.C."/>
            <person name="Theobald S."/>
            <person name="Frisvad J.C."/>
            <person name="Larsen T.O."/>
            <person name="Kjaerboelling I."/>
            <person name="Rothschild-Mancinelli K."/>
            <person name="Lyhne E.K."/>
            <person name="Kogle M.E."/>
            <person name="Barry K."/>
            <person name="Clum A."/>
            <person name="Na H."/>
            <person name="Ledsgaard L."/>
            <person name="Lin J."/>
            <person name="Lipzen A."/>
            <person name="Kuo A."/>
            <person name="Riley R."/>
            <person name="Mondo S."/>
            <person name="Labutti K."/>
            <person name="Haridas S."/>
            <person name="Pangalinan J."/>
            <person name="Salamov A.A."/>
            <person name="Simmons B.A."/>
            <person name="Magnuson J.K."/>
            <person name="Chen J."/>
            <person name="Drula E."/>
            <person name="Henrissat B."/>
            <person name="Wiebenga A."/>
            <person name="Lubbers R.J."/>
            <person name="Gomes A.C."/>
            <person name="Macurrencykelacurrency M.R."/>
            <person name="Stajich J."/>
            <person name="Grigoriev I.V."/>
            <person name="Mortensen U.H."/>
            <person name="De Vries R.P."/>
            <person name="Baker S.E."/>
            <person name="Andersen M.R."/>
        </authorList>
    </citation>
    <scope>NUCLEOTIDE SEQUENCE [LARGE SCALE GENOMIC DNA]</scope>
    <source>
        <strain evidence="1 2">CBS 449.75</strain>
    </source>
</reference>